<dbReference type="AlphaFoldDB" id="A0A246GBK3"/>
<reference evidence="1 2" key="1">
    <citation type="journal article" date="2017" name="Infect. Genet. Evol.">
        <title>Comparative genome analysis of fish pathogen Flavobacterium columnare reveals extensive sequence diversity within the species.</title>
        <authorList>
            <person name="Kayansamruaj P."/>
            <person name="Dong H.T."/>
            <person name="Hirono I."/>
            <person name="Kondo H."/>
            <person name="Senapin S."/>
            <person name="Rodkhum C."/>
        </authorList>
    </citation>
    <scope>NUCLEOTIDE SEQUENCE [LARGE SCALE GENOMIC DNA]</scope>
    <source>
        <strain evidence="1 2">1214</strain>
    </source>
</reference>
<dbReference type="EMBL" id="MTCY01000013">
    <property type="protein sequence ID" value="OWP78005.1"/>
    <property type="molecule type" value="Genomic_DNA"/>
</dbReference>
<evidence type="ECO:0000313" key="2">
    <source>
        <dbReference type="Proteomes" id="UP000198034"/>
    </source>
</evidence>
<accession>A0A246GBK3</accession>
<comment type="caution">
    <text evidence="1">The sequence shown here is derived from an EMBL/GenBank/DDBJ whole genome shotgun (WGS) entry which is preliminary data.</text>
</comment>
<evidence type="ECO:0000313" key="1">
    <source>
        <dbReference type="EMBL" id="OWP78005.1"/>
    </source>
</evidence>
<protein>
    <recommendedName>
        <fullName evidence="3">Hydrolase</fullName>
    </recommendedName>
</protein>
<evidence type="ECO:0008006" key="3">
    <source>
        <dbReference type="Google" id="ProtNLM"/>
    </source>
</evidence>
<sequence length="155" mass="18203">MRKLLLYGFIFSVLMNIFQLMYATKKFNHDSETTEKYKKKIKDSIAKIVAEKEEGDYFSLIHNDKARDYFEDQDVDQLMPKIKEQLVEMNNNAKGNPLISYEGMVINKVRFLNHRWIIADFTGESGWGEVILKYFVEPTGKISFEPAEILMYPND</sequence>
<proteinExistence type="predicted"/>
<gene>
    <name evidence="1" type="ORF">BWK62_06405</name>
</gene>
<name>A0A246GBK3_9FLAO</name>
<dbReference type="Proteomes" id="UP000198034">
    <property type="component" value="Unassembled WGS sequence"/>
</dbReference>
<organism evidence="1 2">
    <name type="scientific">Flavobacterium columnare</name>
    <dbReference type="NCBI Taxonomy" id="996"/>
    <lineage>
        <taxon>Bacteria</taxon>
        <taxon>Pseudomonadati</taxon>
        <taxon>Bacteroidota</taxon>
        <taxon>Flavobacteriia</taxon>
        <taxon>Flavobacteriales</taxon>
        <taxon>Flavobacteriaceae</taxon>
        <taxon>Flavobacterium</taxon>
    </lineage>
</organism>